<dbReference type="EMBL" id="BLLF01005387">
    <property type="protein sequence ID" value="GFH31123.1"/>
    <property type="molecule type" value="Genomic_DNA"/>
</dbReference>
<dbReference type="Proteomes" id="UP000485058">
    <property type="component" value="Unassembled WGS sequence"/>
</dbReference>
<keyword evidence="2" id="KW-1185">Reference proteome</keyword>
<protein>
    <submittedName>
        <fullName evidence="1">Uncharacterized protein</fullName>
    </submittedName>
</protein>
<name>A0A6A0AFQ9_HAELA</name>
<accession>A0A6A0AFQ9</accession>
<reference evidence="1 2" key="1">
    <citation type="submission" date="2020-02" db="EMBL/GenBank/DDBJ databases">
        <title>Draft genome sequence of Haematococcus lacustris strain NIES-144.</title>
        <authorList>
            <person name="Morimoto D."/>
            <person name="Nakagawa S."/>
            <person name="Yoshida T."/>
            <person name="Sawayama S."/>
        </authorList>
    </citation>
    <scope>NUCLEOTIDE SEQUENCE [LARGE SCALE GENOMIC DNA]</scope>
    <source>
        <strain evidence="1 2">NIES-144</strain>
    </source>
</reference>
<dbReference type="InterPro" id="IPR014718">
    <property type="entry name" value="GH-type_carb-bd"/>
</dbReference>
<comment type="caution">
    <text evidence="1">The sequence shown here is derived from an EMBL/GenBank/DDBJ whole genome shotgun (WGS) entry which is preliminary data.</text>
</comment>
<evidence type="ECO:0000313" key="1">
    <source>
        <dbReference type="EMBL" id="GFH31123.1"/>
    </source>
</evidence>
<sequence length="103" mass="11678">AEEEKGLSDGELAWLELARMVRAELEERLEVGIDPAPFITLRLRDTEETRKIWPHSFDLCYKITVMEEDDFAEDITGRSEGDDGFSKSTAIALMGEDEIAARE</sequence>
<proteinExistence type="predicted"/>
<dbReference type="Gene3D" id="2.70.98.10">
    <property type="match status" value="1"/>
</dbReference>
<evidence type="ECO:0000313" key="2">
    <source>
        <dbReference type="Proteomes" id="UP000485058"/>
    </source>
</evidence>
<gene>
    <name evidence="1" type="ORF">HaLaN_30101</name>
</gene>
<organism evidence="1 2">
    <name type="scientific">Haematococcus lacustris</name>
    <name type="common">Green alga</name>
    <name type="synonym">Haematococcus pluvialis</name>
    <dbReference type="NCBI Taxonomy" id="44745"/>
    <lineage>
        <taxon>Eukaryota</taxon>
        <taxon>Viridiplantae</taxon>
        <taxon>Chlorophyta</taxon>
        <taxon>core chlorophytes</taxon>
        <taxon>Chlorophyceae</taxon>
        <taxon>CS clade</taxon>
        <taxon>Chlamydomonadales</taxon>
        <taxon>Haematococcaceae</taxon>
        <taxon>Haematococcus</taxon>
    </lineage>
</organism>
<dbReference type="AlphaFoldDB" id="A0A6A0AFQ9"/>
<dbReference type="GO" id="GO:0030246">
    <property type="term" value="F:carbohydrate binding"/>
    <property type="evidence" value="ECO:0007669"/>
    <property type="project" value="InterPro"/>
</dbReference>
<feature type="non-terminal residue" evidence="1">
    <location>
        <position position="1"/>
    </location>
</feature>